<dbReference type="eggNOG" id="COG0517">
    <property type="taxonomic scope" value="Bacteria"/>
</dbReference>
<dbReference type="PANTHER" id="PTHR43080:SF2">
    <property type="entry name" value="CBS DOMAIN-CONTAINING PROTEIN"/>
    <property type="match status" value="1"/>
</dbReference>
<evidence type="ECO:0000313" key="4">
    <source>
        <dbReference type="EMBL" id="ERN40784.1"/>
    </source>
</evidence>
<feature type="domain" description="CBS" evidence="3">
    <location>
        <begin position="7"/>
        <end position="66"/>
    </location>
</feature>
<evidence type="ECO:0000256" key="2">
    <source>
        <dbReference type="PROSITE-ProRule" id="PRU00703"/>
    </source>
</evidence>
<dbReference type="InterPro" id="IPR003823">
    <property type="entry name" value="CP12_dom"/>
</dbReference>
<evidence type="ECO:0000259" key="3">
    <source>
        <dbReference type="PROSITE" id="PS51371"/>
    </source>
</evidence>
<name>U5DJM5_9CHRO</name>
<evidence type="ECO:0000256" key="1">
    <source>
        <dbReference type="ARBA" id="ARBA00023122"/>
    </source>
</evidence>
<organism evidence="4 5">
    <name type="scientific">Rubidibacter lacunae KORDI 51-2</name>
    <dbReference type="NCBI Taxonomy" id="582515"/>
    <lineage>
        <taxon>Bacteria</taxon>
        <taxon>Bacillati</taxon>
        <taxon>Cyanobacteriota</taxon>
        <taxon>Cyanophyceae</taxon>
        <taxon>Oscillatoriophycideae</taxon>
        <taxon>Chroococcales</taxon>
        <taxon>Aphanothecaceae</taxon>
        <taxon>Rubidibacter</taxon>
    </lineage>
</organism>
<gene>
    <name evidence="4" type="ORF">KR51_00027730</name>
</gene>
<dbReference type="InterPro" id="IPR046342">
    <property type="entry name" value="CBS_dom_sf"/>
</dbReference>
<dbReference type="EMBL" id="ASSJ01000070">
    <property type="protein sequence ID" value="ERN40784.1"/>
    <property type="molecule type" value="Genomic_DNA"/>
</dbReference>
<dbReference type="InParanoid" id="U5DJM5"/>
<dbReference type="Proteomes" id="UP000016960">
    <property type="component" value="Unassembled WGS sequence"/>
</dbReference>
<dbReference type="PANTHER" id="PTHR43080">
    <property type="entry name" value="CBS DOMAIN-CONTAINING PROTEIN CBSX3, MITOCHONDRIAL"/>
    <property type="match status" value="1"/>
</dbReference>
<evidence type="ECO:0000313" key="5">
    <source>
        <dbReference type="Proteomes" id="UP000016960"/>
    </source>
</evidence>
<protein>
    <submittedName>
        <fullName evidence="4">CBS domain protein</fullName>
    </submittedName>
</protein>
<dbReference type="SUPFAM" id="SSF54631">
    <property type="entry name" value="CBS-domain pair"/>
    <property type="match status" value="1"/>
</dbReference>
<sequence>MKAKDILTTHVVTVRGAATVAAAVELMRQHSIHALVVEKRDDEDAFGIVTDTDIVFKVAAYGANPECVRVFEIMSKPCIEVNPDLGVEYVARLFANANIRHAPVVRGTQLLGIISINDLLSRSHFVDNPQRIYIEDEIEAARDRARAICAASGDTSPECAAAWDVVEELQAEAAHQRARVSD</sequence>
<reference evidence="4 5" key="1">
    <citation type="submission" date="2013-05" db="EMBL/GenBank/DDBJ databases">
        <title>Draft genome sequence of Rubidibacter lacunae KORDI 51-2.</title>
        <authorList>
            <person name="Choi D.H."/>
            <person name="Noh J.H."/>
            <person name="Kwon K.-K."/>
            <person name="Lee J.-H."/>
            <person name="Ryu J.-Y."/>
        </authorList>
    </citation>
    <scope>NUCLEOTIDE SEQUENCE [LARGE SCALE GENOMIC DNA]</scope>
    <source>
        <strain evidence="4 5">KORDI 51-2</strain>
    </source>
</reference>
<dbReference type="InterPro" id="IPR051257">
    <property type="entry name" value="Diverse_CBS-Domain"/>
</dbReference>
<dbReference type="FunCoup" id="U5DJM5">
    <property type="interactions" value="267"/>
</dbReference>
<dbReference type="PROSITE" id="PS51371">
    <property type="entry name" value="CBS"/>
    <property type="match status" value="2"/>
</dbReference>
<dbReference type="RefSeq" id="WP_022608263.1">
    <property type="nucleotide sequence ID" value="NZ_ASSJ01000070.1"/>
</dbReference>
<proteinExistence type="predicted"/>
<dbReference type="InterPro" id="IPR000644">
    <property type="entry name" value="CBS_dom"/>
</dbReference>
<dbReference type="AlphaFoldDB" id="U5DJM5"/>
<dbReference type="Pfam" id="PF02672">
    <property type="entry name" value="CP12"/>
    <property type="match status" value="1"/>
</dbReference>
<dbReference type="SMART" id="SM00116">
    <property type="entry name" value="CBS"/>
    <property type="match status" value="2"/>
</dbReference>
<feature type="domain" description="CBS" evidence="3">
    <location>
        <begin position="74"/>
        <end position="132"/>
    </location>
</feature>
<dbReference type="Pfam" id="PF00571">
    <property type="entry name" value="CBS"/>
    <property type="match status" value="2"/>
</dbReference>
<accession>U5DJM5</accession>
<dbReference type="Gene3D" id="3.10.580.10">
    <property type="entry name" value="CBS-domain"/>
    <property type="match status" value="1"/>
</dbReference>
<keyword evidence="1 2" id="KW-0129">CBS domain</keyword>
<comment type="caution">
    <text evidence="4">The sequence shown here is derived from an EMBL/GenBank/DDBJ whole genome shotgun (WGS) entry which is preliminary data.</text>
</comment>
<dbReference type="SMART" id="SM01093">
    <property type="entry name" value="CP12"/>
    <property type="match status" value="1"/>
</dbReference>
<dbReference type="OrthoDB" id="9807125at2"/>
<dbReference type="PATRIC" id="fig|582515.4.peg.3120"/>
<keyword evidence="5" id="KW-1185">Reference proteome</keyword>